<dbReference type="GO" id="GO:0004563">
    <property type="term" value="F:beta-N-acetylhexosaminidase activity"/>
    <property type="evidence" value="ECO:0007669"/>
    <property type="project" value="UniProtKB-EC"/>
</dbReference>
<feature type="domain" description="Glycoside hydrolase family 20 catalytic" evidence="6">
    <location>
        <begin position="118"/>
        <end position="265"/>
    </location>
</feature>
<evidence type="ECO:0000313" key="8">
    <source>
        <dbReference type="Proteomes" id="UP000494040"/>
    </source>
</evidence>
<dbReference type="InterPro" id="IPR017853">
    <property type="entry name" value="GH"/>
</dbReference>
<feature type="transmembrane region" description="Helical" evidence="5">
    <location>
        <begin position="12"/>
        <end position="31"/>
    </location>
</feature>
<dbReference type="InterPro" id="IPR015883">
    <property type="entry name" value="Glyco_hydro_20_cat"/>
</dbReference>
<dbReference type="GO" id="GO:0005975">
    <property type="term" value="P:carbohydrate metabolic process"/>
    <property type="evidence" value="ECO:0007669"/>
    <property type="project" value="InterPro"/>
</dbReference>
<name>A0A8I6TBU8_CIMLE</name>
<dbReference type="AlphaFoldDB" id="A0A8I6TBU8"/>
<keyword evidence="5" id="KW-1133">Transmembrane helix</keyword>
<comment type="similarity">
    <text evidence="2">Belongs to the glycosyl hydrolase 20 family.</text>
</comment>
<dbReference type="KEGG" id="clec:106662341"/>
<dbReference type="EC" id="3.2.1.52" evidence="3"/>
<dbReference type="PANTHER" id="PTHR21040">
    <property type="entry name" value="BCDNA.GH04120"/>
    <property type="match status" value="1"/>
</dbReference>
<dbReference type="RefSeq" id="XP_014241860.1">
    <property type="nucleotide sequence ID" value="XM_014386374.2"/>
</dbReference>
<keyword evidence="5" id="KW-0472">Membrane</keyword>
<dbReference type="Gene3D" id="3.20.20.80">
    <property type="entry name" value="Glycosidases"/>
    <property type="match status" value="1"/>
</dbReference>
<evidence type="ECO:0000256" key="1">
    <source>
        <dbReference type="ARBA" id="ARBA00001231"/>
    </source>
</evidence>
<accession>A0A8I6TBU8</accession>
<evidence type="ECO:0000256" key="5">
    <source>
        <dbReference type="SAM" id="Phobius"/>
    </source>
</evidence>
<sequence>MANGRKLCKSVRLYQFLFALLTVTITAVILYKRMTWESQRDARFNADRQVNGKEDTGADELDISKPFLGHKIVHLDLKGAAPKISYLSWFFPYIKKLGATGILIEYEDMFPYTSLDVSAKNAYSKNDIADILTMANKSSLEIIPLIQTFGHLEFVLKLEKYMHLREVNKYPQAICPSKEQSLEVLKNMIDDVMLMHKGYIEYLHIGCDEVYQIGECNDCKVRNYNNKWNNEDLFLAHVTTLATYIRTVYPGVTPLIWDDQMRSISLTQLSSWKIGDLVEPVIWKYTTDVEAYLTGDLWDKYKIIFPNVWFGSAFKGAKFPDTMISPVEYYFDIHRSWKSVIAMYSNDVNFKGGILTGWQRFDHFSILCELLPVAIPSLAINIMYLSSNIKTLSELSVHVQKITGCSVFIYGDKRCSFPGNSLHEEIAKFSQLIYRIKLAKNHSIFKGWMTSYNLDNAFSNPSHVEEISKEILSLYMELMELETSIEMAMDEVYNNATTKEWINVYLEPYKNELKMIVDGRNKILATDHWPKRPIG</sequence>
<dbReference type="InterPro" id="IPR038901">
    <property type="entry name" value="HEXDC-like"/>
</dbReference>
<dbReference type="GeneID" id="106662341"/>
<dbReference type="SUPFAM" id="SSF51445">
    <property type="entry name" value="(Trans)glycosidases"/>
    <property type="match status" value="1"/>
</dbReference>
<keyword evidence="8" id="KW-1185">Reference proteome</keyword>
<evidence type="ECO:0000259" key="6">
    <source>
        <dbReference type="Pfam" id="PF00728"/>
    </source>
</evidence>
<keyword evidence="4" id="KW-0378">Hydrolase</keyword>
<reference evidence="7" key="1">
    <citation type="submission" date="2022-01" db="UniProtKB">
        <authorList>
            <consortium name="EnsemblMetazoa"/>
        </authorList>
    </citation>
    <scope>IDENTIFICATION</scope>
</reference>
<proteinExistence type="inferred from homology"/>
<evidence type="ECO:0000313" key="7">
    <source>
        <dbReference type="EnsemblMetazoa" id="XP_014241860.1"/>
    </source>
</evidence>
<evidence type="ECO:0000256" key="4">
    <source>
        <dbReference type="ARBA" id="ARBA00022801"/>
    </source>
</evidence>
<evidence type="ECO:0000256" key="2">
    <source>
        <dbReference type="ARBA" id="ARBA00006285"/>
    </source>
</evidence>
<comment type="catalytic activity">
    <reaction evidence="1">
        <text>Hydrolysis of terminal non-reducing N-acetyl-D-hexosamine residues in N-acetyl-beta-D-hexosaminides.</text>
        <dbReference type="EC" id="3.2.1.52"/>
    </reaction>
</comment>
<evidence type="ECO:0000256" key="3">
    <source>
        <dbReference type="ARBA" id="ARBA00012663"/>
    </source>
</evidence>
<protein>
    <recommendedName>
        <fullName evidence="3">beta-N-acetylhexosaminidase</fullName>
        <ecNumber evidence="3">3.2.1.52</ecNumber>
    </recommendedName>
</protein>
<keyword evidence="5" id="KW-0812">Transmembrane</keyword>
<dbReference type="OrthoDB" id="10023921at2759"/>
<dbReference type="CDD" id="cd06565">
    <property type="entry name" value="GH20_GcnA-like"/>
    <property type="match status" value="1"/>
</dbReference>
<dbReference type="PANTHER" id="PTHR21040:SF13">
    <property type="entry name" value="BETA-N-ACETYLHEXOSAMINIDASE"/>
    <property type="match status" value="1"/>
</dbReference>
<organism evidence="7 8">
    <name type="scientific">Cimex lectularius</name>
    <name type="common">Bed bug</name>
    <name type="synonym">Acanthia lectularia</name>
    <dbReference type="NCBI Taxonomy" id="79782"/>
    <lineage>
        <taxon>Eukaryota</taxon>
        <taxon>Metazoa</taxon>
        <taxon>Ecdysozoa</taxon>
        <taxon>Arthropoda</taxon>
        <taxon>Hexapoda</taxon>
        <taxon>Insecta</taxon>
        <taxon>Pterygota</taxon>
        <taxon>Neoptera</taxon>
        <taxon>Paraneoptera</taxon>
        <taxon>Hemiptera</taxon>
        <taxon>Heteroptera</taxon>
        <taxon>Panheteroptera</taxon>
        <taxon>Cimicomorpha</taxon>
        <taxon>Cimicidae</taxon>
        <taxon>Cimex</taxon>
    </lineage>
</organism>
<dbReference type="Proteomes" id="UP000494040">
    <property type="component" value="Unassembled WGS sequence"/>
</dbReference>
<dbReference type="Pfam" id="PF00728">
    <property type="entry name" value="Glyco_hydro_20"/>
    <property type="match status" value="1"/>
</dbReference>
<dbReference type="OMA" id="GWLKPYN"/>
<dbReference type="EnsemblMetazoa" id="XM_014386374.2">
    <property type="protein sequence ID" value="XP_014241860.1"/>
    <property type="gene ID" value="LOC106662341"/>
</dbReference>